<keyword evidence="1" id="KW-0238">DNA-binding</keyword>
<dbReference type="GO" id="GO:0003677">
    <property type="term" value="F:DNA binding"/>
    <property type="evidence" value="ECO:0007669"/>
    <property type="project" value="UniProtKB-KW"/>
</dbReference>
<dbReference type="Pfam" id="PF02575">
    <property type="entry name" value="YbaB_DNA_bd"/>
    <property type="match status" value="1"/>
</dbReference>
<dbReference type="InterPro" id="IPR004401">
    <property type="entry name" value="YbaB/EbfC"/>
</dbReference>
<keyword evidence="2" id="KW-1185">Reference proteome</keyword>
<dbReference type="SUPFAM" id="SSF82607">
    <property type="entry name" value="YbaB-like"/>
    <property type="match status" value="1"/>
</dbReference>
<dbReference type="Gene3D" id="3.30.1310.10">
    <property type="entry name" value="Nucleoid-associated protein YbaB-like domain"/>
    <property type="match status" value="1"/>
</dbReference>
<dbReference type="AlphaFoldDB" id="A0A6L5GCM6"/>
<name>A0A6L5GCM6_9ACTN</name>
<evidence type="ECO:0000313" key="2">
    <source>
        <dbReference type="Proteomes" id="UP000477750"/>
    </source>
</evidence>
<proteinExistence type="predicted"/>
<dbReference type="EMBL" id="WIAO01000024">
    <property type="protein sequence ID" value="MQM27442.1"/>
    <property type="molecule type" value="Genomic_DNA"/>
</dbReference>
<reference evidence="1 2" key="1">
    <citation type="submission" date="2019-10" db="EMBL/GenBank/DDBJ databases">
        <title>Glycomyces albidus sp. nov., a novel actinomycete isolated from rhizosphere soil of wheat (Triticum aestivum L.).</title>
        <authorList>
            <person name="Qian L."/>
        </authorList>
    </citation>
    <scope>NUCLEOTIDE SEQUENCE [LARGE SCALE GENOMIC DNA]</scope>
    <source>
        <strain evidence="1 2">NEAU-7082</strain>
    </source>
</reference>
<dbReference type="Proteomes" id="UP000477750">
    <property type="component" value="Unassembled WGS sequence"/>
</dbReference>
<dbReference type="InterPro" id="IPR036894">
    <property type="entry name" value="YbaB-like_sf"/>
</dbReference>
<protein>
    <submittedName>
        <fullName evidence="1">YbaB/EbfC family DNA-binding protein</fullName>
    </submittedName>
</protein>
<organism evidence="1 2">
    <name type="scientific">Glycomyces albidus</name>
    <dbReference type="NCBI Taxonomy" id="2656774"/>
    <lineage>
        <taxon>Bacteria</taxon>
        <taxon>Bacillati</taxon>
        <taxon>Actinomycetota</taxon>
        <taxon>Actinomycetes</taxon>
        <taxon>Glycomycetales</taxon>
        <taxon>Glycomycetaceae</taxon>
        <taxon>Glycomyces</taxon>
    </lineage>
</organism>
<evidence type="ECO:0000313" key="1">
    <source>
        <dbReference type="EMBL" id="MQM27442.1"/>
    </source>
</evidence>
<accession>A0A6L5GCM6</accession>
<comment type="caution">
    <text evidence="1">The sequence shown here is derived from an EMBL/GenBank/DDBJ whole genome shotgun (WGS) entry which is preliminary data.</text>
</comment>
<sequence>MRSATIMGIPDPEASRQHLEAWKGRIDRLAADTQAMSEQFEGLKVTAADPYGLVQVTVDSSGNLVDLVLSERTRRIGTEETAQAVLGAIQLAKAKIADRSAEIISETLGADSAAGQAIANRVRSKLMPKTDEED</sequence>
<gene>
    <name evidence="1" type="ORF">GFD30_17955</name>
</gene>